<evidence type="ECO:0000313" key="3">
    <source>
        <dbReference type="Proteomes" id="UP000076532"/>
    </source>
</evidence>
<reference evidence="2 3" key="1">
    <citation type="journal article" date="2016" name="Mol. Biol. Evol.">
        <title>Comparative Genomics of Early-Diverging Mushroom-Forming Fungi Provides Insights into the Origins of Lignocellulose Decay Capabilities.</title>
        <authorList>
            <person name="Nagy L.G."/>
            <person name="Riley R."/>
            <person name="Tritt A."/>
            <person name="Adam C."/>
            <person name="Daum C."/>
            <person name="Floudas D."/>
            <person name="Sun H."/>
            <person name="Yadav J.S."/>
            <person name="Pangilinan J."/>
            <person name="Larsson K.H."/>
            <person name="Matsuura K."/>
            <person name="Barry K."/>
            <person name="Labutti K."/>
            <person name="Kuo R."/>
            <person name="Ohm R.A."/>
            <person name="Bhattacharya S.S."/>
            <person name="Shirouzu T."/>
            <person name="Yoshinaga Y."/>
            <person name="Martin F.M."/>
            <person name="Grigoriev I.V."/>
            <person name="Hibbett D.S."/>
        </authorList>
    </citation>
    <scope>NUCLEOTIDE SEQUENCE [LARGE SCALE GENOMIC DNA]</scope>
    <source>
        <strain evidence="2 3">CBS 109695</strain>
    </source>
</reference>
<evidence type="ECO:0000313" key="2">
    <source>
        <dbReference type="EMBL" id="KZP12427.1"/>
    </source>
</evidence>
<sequence>MNPPYYSLTDYSESLPWELVKWAYIENVARASQHMDIQVACRRNIEGAGSLQPDPICTPLPHPNPSPMQTSWGEGSSRQAISVPSLWDLAPNNSGPTGVSVPAFVGPGDQYAWEPQGMQGMQSSTHHPSNLTPSRTLSAPHRDPGSGDELCVNSLNGFPPSAPDHAQYHQHPPTGYVRPLHLPIQRSRTRTHPQPVPIHHLHSSLQPVSGGHAAPKAAAWMGDSVA</sequence>
<protein>
    <submittedName>
        <fullName evidence="2">Uncharacterized protein</fullName>
    </submittedName>
</protein>
<feature type="compositionally biased region" description="Polar residues" evidence="1">
    <location>
        <begin position="119"/>
        <end position="137"/>
    </location>
</feature>
<organism evidence="2 3">
    <name type="scientific">Athelia psychrophila</name>
    <dbReference type="NCBI Taxonomy" id="1759441"/>
    <lineage>
        <taxon>Eukaryota</taxon>
        <taxon>Fungi</taxon>
        <taxon>Dikarya</taxon>
        <taxon>Basidiomycota</taxon>
        <taxon>Agaricomycotina</taxon>
        <taxon>Agaricomycetes</taxon>
        <taxon>Agaricomycetidae</taxon>
        <taxon>Atheliales</taxon>
        <taxon>Atheliaceae</taxon>
        <taxon>Athelia</taxon>
    </lineage>
</organism>
<dbReference type="Proteomes" id="UP000076532">
    <property type="component" value="Unassembled WGS sequence"/>
</dbReference>
<dbReference type="EMBL" id="KV417647">
    <property type="protein sequence ID" value="KZP12427.1"/>
    <property type="molecule type" value="Genomic_DNA"/>
</dbReference>
<feature type="region of interest" description="Disordered" evidence="1">
    <location>
        <begin position="111"/>
        <end position="213"/>
    </location>
</feature>
<evidence type="ECO:0000256" key="1">
    <source>
        <dbReference type="SAM" id="MobiDB-lite"/>
    </source>
</evidence>
<name>A0A166B9X8_9AGAM</name>
<accession>A0A166B9X8</accession>
<proteinExistence type="predicted"/>
<gene>
    <name evidence="2" type="ORF">FIBSPDRAFT_1050045</name>
</gene>
<keyword evidence="3" id="KW-1185">Reference proteome</keyword>
<dbReference type="AlphaFoldDB" id="A0A166B9X8"/>